<dbReference type="InterPro" id="IPR008719">
    <property type="entry name" value="N2O_reductase_NosL"/>
</dbReference>
<reference evidence="3 4" key="1">
    <citation type="submission" date="2018-06" db="EMBL/GenBank/DDBJ databases">
        <title>Genomic Encyclopedia of Type Strains, Phase IV (KMG-IV): sequencing the most valuable type-strain genomes for metagenomic binning, comparative biology and taxonomic classification.</title>
        <authorList>
            <person name="Goeker M."/>
        </authorList>
    </citation>
    <scope>NUCLEOTIDE SEQUENCE [LARGE SCALE GENOMIC DNA]</scope>
    <source>
        <strain evidence="3 4">DSM 5</strain>
    </source>
</reference>
<feature type="chain" id="PRO_5038873191" evidence="2">
    <location>
        <begin position="19"/>
        <end position="206"/>
    </location>
</feature>
<keyword evidence="4" id="KW-1185">Reference proteome</keyword>
<dbReference type="PROSITE" id="PS51257">
    <property type="entry name" value="PROKAR_LIPOPROTEIN"/>
    <property type="match status" value="1"/>
</dbReference>
<organism evidence="3 4">
    <name type="scientific">Psychrobacillus insolitus</name>
    <dbReference type="NCBI Taxonomy" id="1461"/>
    <lineage>
        <taxon>Bacteria</taxon>
        <taxon>Bacillati</taxon>
        <taxon>Bacillota</taxon>
        <taxon>Bacilli</taxon>
        <taxon>Bacillales</taxon>
        <taxon>Bacillaceae</taxon>
        <taxon>Psychrobacillus</taxon>
    </lineage>
</organism>
<evidence type="ECO:0000256" key="1">
    <source>
        <dbReference type="SAM" id="MobiDB-lite"/>
    </source>
</evidence>
<name>A0A2W7N4Z3_9BACI</name>
<dbReference type="EMBL" id="QKZI01000004">
    <property type="protein sequence ID" value="PZX04502.1"/>
    <property type="molecule type" value="Genomic_DNA"/>
</dbReference>
<dbReference type="RefSeq" id="WP_111439652.1">
    <property type="nucleotide sequence ID" value="NZ_QKZI01000004.1"/>
</dbReference>
<feature type="signal peptide" evidence="2">
    <location>
        <begin position="1"/>
        <end position="18"/>
    </location>
</feature>
<evidence type="ECO:0000313" key="4">
    <source>
        <dbReference type="Proteomes" id="UP000248646"/>
    </source>
</evidence>
<feature type="region of interest" description="Disordered" evidence="1">
    <location>
        <begin position="186"/>
        <end position="206"/>
    </location>
</feature>
<comment type="caution">
    <text evidence="3">The sequence shown here is derived from an EMBL/GenBank/DDBJ whole genome shotgun (WGS) entry which is preliminary data.</text>
</comment>
<dbReference type="PANTHER" id="PTHR41247">
    <property type="entry name" value="HTH-TYPE TRANSCRIPTIONAL REPRESSOR YCNK"/>
    <property type="match status" value="1"/>
</dbReference>
<dbReference type="PANTHER" id="PTHR41247:SF1">
    <property type="entry name" value="HTH-TYPE TRANSCRIPTIONAL REPRESSOR YCNK"/>
    <property type="match status" value="1"/>
</dbReference>
<dbReference type="Proteomes" id="UP000248646">
    <property type="component" value="Unassembled WGS sequence"/>
</dbReference>
<accession>A0A2W7N4Z3</accession>
<evidence type="ECO:0000256" key="2">
    <source>
        <dbReference type="SAM" id="SignalP"/>
    </source>
</evidence>
<proteinExistence type="predicted"/>
<dbReference type="OrthoDB" id="2454527at2"/>
<sequence>MKKIIGLLLFMTVLMLTACGQTETNTKDAKEEEKVVESTPVVTEVVAAVDERLMEPEAGTVCEYCQMTVYDATHELGVFTAQGIKSDGTNTFFDDVGCMLNQERIDGVEMEKFVRDYTTKDWLTLEDAIIVKADIKTPMNYGYVFFKEQNNADEFMKENAGSALTEVAAIDVVSHERHLMKMEKMKNAEGSEQMHDMPDAEASEQK</sequence>
<keyword evidence="2" id="KW-0732">Signal</keyword>
<dbReference type="Pfam" id="PF05573">
    <property type="entry name" value="NosL"/>
    <property type="match status" value="1"/>
</dbReference>
<dbReference type="AlphaFoldDB" id="A0A2W7N4Z3"/>
<dbReference type="SUPFAM" id="SSF160387">
    <property type="entry name" value="NosL/MerB-like"/>
    <property type="match status" value="1"/>
</dbReference>
<evidence type="ECO:0000313" key="3">
    <source>
        <dbReference type="EMBL" id="PZX04502.1"/>
    </source>
</evidence>
<gene>
    <name evidence="3" type="ORF">C7437_10413</name>
</gene>
<protein>
    <submittedName>
        <fullName evidence="3">NosL protein</fullName>
    </submittedName>
</protein>